<feature type="compositionally biased region" description="Polar residues" evidence="1">
    <location>
        <begin position="90"/>
        <end position="100"/>
    </location>
</feature>
<name>A0AAW2X4F9_9LAMI</name>
<proteinExistence type="predicted"/>
<evidence type="ECO:0000313" key="2">
    <source>
        <dbReference type="EMBL" id="KAL0448154.1"/>
    </source>
</evidence>
<protein>
    <submittedName>
        <fullName evidence="2">Uncharacterized protein</fullName>
    </submittedName>
</protein>
<feature type="compositionally biased region" description="Polar residues" evidence="1">
    <location>
        <begin position="70"/>
        <end position="82"/>
    </location>
</feature>
<feature type="region of interest" description="Disordered" evidence="1">
    <location>
        <begin position="70"/>
        <end position="100"/>
    </location>
</feature>
<reference evidence="2" key="1">
    <citation type="submission" date="2020-06" db="EMBL/GenBank/DDBJ databases">
        <authorList>
            <person name="Li T."/>
            <person name="Hu X."/>
            <person name="Zhang T."/>
            <person name="Song X."/>
            <person name="Zhang H."/>
            <person name="Dai N."/>
            <person name="Sheng W."/>
            <person name="Hou X."/>
            <person name="Wei L."/>
        </authorList>
    </citation>
    <scope>NUCLEOTIDE SEQUENCE</scope>
    <source>
        <strain evidence="2">KEN1</strain>
        <tissue evidence="2">Leaf</tissue>
    </source>
</reference>
<sequence length="100" mass="10510">MKNGEFRNGGDNGSYEGNSFLPVAAGPIVPPIDPAAVATNTPAPSLNQTDGPAGLITFLRATLSIHRGNYQLNPPRISSQRGRTLLSAGESRNTSKSRYG</sequence>
<dbReference type="EMBL" id="JACGWN010000006">
    <property type="protein sequence ID" value="KAL0448154.1"/>
    <property type="molecule type" value="Genomic_DNA"/>
</dbReference>
<evidence type="ECO:0000256" key="1">
    <source>
        <dbReference type="SAM" id="MobiDB-lite"/>
    </source>
</evidence>
<organism evidence="2">
    <name type="scientific">Sesamum latifolium</name>
    <dbReference type="NCBI Taxonomy" id="2727402"/>
    <lineage>
        <taxon>Eukaryota</taxon>
        <taxon>Viridiplantae</taxon>
        <taxon>Streptophyta</taxon>
        <taxon>Embryophyta</taxon>
        <taxon>Tracheophyta</taxon>
        <taxon>Spermatophyta</taxon>
        <taxon>Magnoliopsida</taxon>
        <taxon>eudicotyledons</taxon>
        <taxon>Gunneridae</taxon>
        <taxon>Pentapetalae</taxon>
        <taxon>asterids</taxon>
        <taxon>lamiids</taxon>
        <taxon>Lamiales</taxon>
        <taxon>Pedaliaceae</taxon>
        <taxon>Sesamum</taxon>
    </lineage>
</organism>
<accession>A0AAW2X4F9</accession>
<dbReference type="AlphaFoldDB" id="A0AAW2X4F9"/>
<comment type="caution">
    <text evidence="2">The sequence shown here is derived from an EMBL/GenBank/DDBJ whole genome shotgun (WGS) entry which is preliminary data.</text>
</comment>
<gene>
    <name evidence="2" type="ORF">Slati_1943300</name>
</gene>
<reference evidence="2" key="2">
    <citation type="journal article" date="2024" name="Plant">
        <title>Genomic evolution and insights into agronomic trait innovations of Sesamum species.</title>
        <authorList>
            <person name="Miao H."/>
            <person name="Wang L."/>
            <person name="Qu L."/>
            <person name="Liu H."/>
            <person name="Sun Y."/>
            <person name="Le M."/>
            <person name="Wang Q."/>
            <person name="Wei S."/>
            <person name="Zheng Y."/>
            <person name="Lin W."/>
            <person name="Duan Y."/>
            <person name="Cao H."/>
            <person name="Xiong S."/>
            <person name="Wang X."/>
            <person name="Wei L."/>
            <person name="Li C."/>
            <person name="Ma Q."/>
            <person name="Ju M."/>
            <person name="Zhao R."/>
            <person name="Li G."/>
            <person name="Mu C."/>
            <person name="Tian Q."/>
            <person name="Mei H."/>
            <person name="Zhang T."/>
            <person name="Gao T."/>
            <person name="Zhang H."/>
        </authorList>
    </citation>
    <scope>NUCLEOTIDE SEQUENCE</scope>
    <source>
        <strain evidence="2">KEN1</strain>
    </source>
</reference>